<proteinExistence type="predicted"/>
<evidence type="ECO:0000259" key="3">
    <source>
        <dbReference type="Pfam" id="PF13193"/>
    </source>
</evidence>
<dbReference type="PANTHER" id="PTHR43767:SF1">
    <property type="entry name" value="NONRIBOSOMAL PEPTIDE SYNTHASE PES1 (EUROFUNG)-RELATED"/>
    <property type="match status" value="1"/>
</dbReference>
<dbReference type="EMBL" id="BSOS01000103">
    <property type="protein sequence ID" value="GLR69033.1"/>
    <property type="molecule type" value="Genomic_DNA"/>
</dbReference>
<name>A0ABQ6AFQ6_9PROT</name>
<dbReference type="InterPro" id="IPR025110">
    <property type="entry name" value="AMP-bd_C"/>
</dbReference>
<gene>
    <name evidence="4" type="ORF">GCM10010909_37150</name>
</gene>
<dbReference type="SUPFAM" id="SSF56801">
    <property type="entry name" value="Acetyl-CoA synthetase-like"/>
    <property type="match status" value="1"/>
</dbReference>
<organism evidence="4 5">
    <name type="scientific">Acidocella aquatica</name>
    <dbReference type="NCBI Taxonomy" id="1922313"/>
    <lineage>
        <taxon>Bacteria</taxon>
        <taxon>Pseudomonadati</taxon>
        <taxon>Pseudomonadota</taxon>
        <taxon>Alphaproteobacteria</taxon>
        <taxon>Acetobacterales</taxon>
        <taxon>Acidocellaceae</taxon>
        <taxon>Acidocella</taxon>
    </lineage>
</organism>
<keyword evidence="5" id="KW-1185">Reference proteome</keyword>
<dbReference type="Pfam" id="PF13193">
    <property type="entry name" value="AMP-binding_C"/>
    <property type="match status" value="1"/>
</dbReference>
<keyword evidence="1" id="KW-1133">Transmembrane helix</keyword>
<keyword evidence="4" id="KW-0436">Ligase</keyword>
<evidence type="ECO:0000256" key="1">
    <source>
        <dbReference type="SAM" id="Phobius"/>
    </source>
</evidence>
<sequence>MNTQQFGGTIPCSPVHELLANAVARYPGVSALDFMGKCTSYAELGRLVERAAAGFQRMGVQKGTRVALCLPNTPYYVISYYAILRAGGVVVNLSPLYVERELRHFLKDSSARIAVTLDLAELYGKFAPIVADGSLDHLVVGSMLGILPPLKRCGFWLTRRKTLATIPADSRHVAFNTLVRSGDAPRAVPCDVARDLAVLQYTGGTTGIPKAAMLSHANVSANSEQLRRRLPEIAPGSGMLTLVPLFHVFAMTVALNLSVLLGLKIILLPRYDKELLRKTLKRTRPLFFPGVPTIYASINEAAAKETWELSSIRYCVSGAAPLPEAIRRQFEAISNCHLVEGYGLSEASPVVACNPFGAVRAGSIGLAVEDTIVEIRALDNPHRIATPGEHGEVCVRGPQVMLGYLNRPDETEKVFIDGALRTGDVGYKDQDGYIFLVDRIKDMIISGGYNVYPRMVEEALYKHPAVSEAVVIGIADARRGQVPKAYVKLREGATTTEEALQTFLADYLSPVERPKTIEFRDTLPKTVVGKLERKGLVAEHQEGVQTASGLSLERK</sequence>
<feature type="domain" description="AMP-dependent synthetase/ligase" evidence="2">
    <location>
        <begin position="21"/>
        <end position="405"/>
    </location>
</feature>
<accession>A0ABQ6AFQ6</accession>
<dbReference type="PANTHER" id="PTHR43767">
    <property type="entry name" value="LONG-CHAIN-FATTY-ACID--COA LIGASE"/>
    <property type="match status" value="1"/>
</dbReference>
<evidence type="ECO:0000313" key="5">
    <source>
        <dbReference type="Proteomes" id="UP001156641"/>
    </source>
</evidence>
<dbReference type="InterPro" id="IPR045851">
    <property type="entry name" value="AMP-bd_C_sf"/>
</dbReference>
<dbReference type="Gene3D" id="3.30.300.30">
    <property type="match status" value="1"/>
</dbReference>
<evidence type="ECO:0000313" key="4">
    <source>
        <dbReference type="EMBL" id="GLR69033.1"/>
    </source>
</evidence>
<dbReference type="CDD" id="cd05936">
    <property type="entry name" value="FC-FACS_FadD_like"/>
    <property type="match status" value="1"/>
</dbReference>
<dbReference type="Gene3D" id="3.40.50.12780">
    <property type="entry name" value="N-terminal domain of ligase-like"/>
    <property type="match status" value="1"/>
</dbReference>
<evidence type="ECO:0000259" key="2">
    <source>
        <dbReference type="Pfam" id="PF00501"/>
    </source>
</evidence>
<dbReference type="InterPro" id="IPR000873">
    <property type="entry name" value="AMP-dep_synth/lig_dom"/>
</dbReference>
<keyword evidence="1" id="KW-0812">Transmembrane</keyword>
<feature type="transmembrane region" description="Helical" evidence="1">
    <location>
        <begin position="245"/>
        <end position="268"/>
    </location>
</feature>
<dbReference type="RefSeq" id="WP_284259893.1">
    <property type="nucleotide sequence ID" value="NZ_BSOS01000103.1"/>
</dbReference>
<dbReference type="InterPro" id="IPR042099">
    <property type="entry name" value="ANL_N_sf"/>
</dbReference>
<dbReference type="GO" id="GO:0016874">
    <property type="term" value="F:ligase activity"/>
    <property type="evidence" value="ECO:0007669"/>
    <property type="project" value="UniProtKB-KW"/>
</dbReference>
<dbReference type="InterPro" id="IPR050237">
    <property type="entry name" value="ATP-dep_AMP-bd_enzyme"/>
</dbReference>
<reference evidence="5" key="1">
    <citation type="journal article" date="2019" name="Int. J. Syst. Evol. Microbiol.">
        <title>The Global Catalogue of Microorganisms (GCM) 10K type strain sequencing project: providing services to taxonomists for standard genome sequencing and annotation.</title>
        <authorList>
            <consortium name="The Broad Institute Genomics Platform"/>
            <consortium name="The Broad Institute Genome Sequencing Center for Infectious Disease"/>
            <person name="Wu L."/>
            <person name="Ma J."/>
        </authorList>
    </citation>
    <scope>NUCLEOTIDE SEQUENCE [LARGE SCALE GENOMIC DNA]</scope>
    <source>
        <strain evidence="5">NBRC 112502</strain>
    </source>
</reference>
<keyword evidence="1" id="KW-0472">Membrane</keyword>
<comment type="caution">
    <text evidence="4">The sequence shown here is derived from an EMBL/GenBank/DDBJ whole genome shotgun (WGS) entry which is preliminary data.</text>
</comment>
<feature type="domain" description="AMP-binding enzyme C-terminal" evidence="3">
    <location>
        <begin position="456"/>
        <end position="530"/>
    </location>
</feature>
<dbReference type="PROSITE" id="PS00455">
    <property type="entry name" value="AMP_BINDING"/>
    <property type="match status" value="1"/>
</dbReference>
<dbReference type="InterPro" id="IPR020845">
    <property type="entry name" value="AMP-binding_CS"/>
</dbReference>
<dbReference type="Proteomes" id="UP001156641">
    <property type="component" value="Unassembled WGS sequence"/>
</dbReference>
<dbReference type="Pfam" id="PF00501">
    <property type="entry name" value="AMP-binding"/>
    <property type="match status" value="1"/>
</dbReference>
<protein>
    <submittedName>
        <fullName evidence="4">Dicarboxylate--CoA ligase PimA</fullName>
    </submittedName>
</protein>